<keyword evidence="1" id="KW-0812">Transmembrane</keyword>
<feature type="transmembrane region" description="Helical" evidence="1">
    <location>
        <begin position="110"/>
        <end position="129"/>
    </location>
</feature>
<keyword evidence="1" id="KW-0472">Membrane</keyword>
<evidence type="ECO:0000256" key="1">
    <source>
        <dbReference type="SAM" id="Phobius"/>
    </source>
</evidence>
<feature type="transmembrane region" description="Helical" evidence="1">
    <location>
        <begin position="170"/>
        <end position="196"/>
    </location>
</feature>
<keyword evidence="3" id="KW-1185">Reference proteome</keyword>
<gene>
    <name evidence="2" type="ORF">CPG37_09515</name>
</gene>
<accession>A0ABX4LNP0</accession>
<name>A0ABX4LNP0_9BACT</name>
<evidence type="ECO:0000313" key="2">
    <source>
        <dbReference type="EMBL" id="PHO09504.1"/>
    </source>
</evidence>
<comment type="caution">
    <text evidence="2">The sequence shown here is derived from an EMBL/GenBank/DDBJ whole genome shotgun (WGS) entry which is preliminary data.</text>
</comment>
<feature type="transmembrane region" description="Helical" evidence="1">
    <location>
        <begin position="32"/>
        <end position="51"/>
    </location>
</feature>
<proteinExistence type="predicted"/>
<protein>
    <recommendedName>
        <fullName evidence="4">DUF4013 domain-containing protein</fullName>
    </recommendedName>
</protein>
<evidence type="ECO:0000313" key="3">
    <source>
        <dbReference type="Proteomes" id="UP000221384"/>
    </source>
</evidence>
<feature type="transmembrane region" description="Helical" evidence="1">
    <location>
        <begin position="71"/>
        <end position="89"/>
    </location>
</feature>
<sequence length="214" mass="25177">MNEYRKERIILIIENIFIYLQKNIFPFVPQTIGFLFFLYLFPIFCLLMAPFIEGILKFATLNPSYIINDEISYIGGGILLGAFIFPYFSMCDIRLDEIGMPRYTFNFWKLLFGLFISPLIIGALIDFFMPELTISDLFSFIVNKSTYITEYIQQSINVDDSFYFEILTKIIPVAVLTIIALKYLLYWLIMLFVNFITINFKLLMIINSLPDTFY</sequence>
<reference evidence="2 3" key="1">
    <citation type="submission" date="2017-09" db="EMBL/GenBank/DDBJ databases">
        <authorList>
            <person name="Perez-Cataluna A."/>
            <person name="Figueras M.J."/>
            <person name="Salas-Masso N."/>
        </authorList>
    </citation>
    <scope>NUCLEOTIDE SEQUENCE [LARGE SCALE GENOMIC DNA]</scope>
    <source>
        <strain evidence="2 3">F138-33</strain>
    </source>
</reference>
<keyword evidence="1" id="KW-1133">Transmembrane helix</keyword>
<dbReference type="Proteomes" id="UP000221384">
    <property type="component" value="Unassembled WGS sequence"/>
</dbReference>
<dbReference type="RefSeq" id="WP_099334758.1">
    <property type="nucleotide sequence ID" value="NZ_CP042812.1"/>
</dbReference>
<organism evidence="2 3">
    <name type="scientific">Malaciobacter canalis</name>
    <dbReference type="NCBI Taxonomy" id="1912871"/>
    <lineage>
        <taxon>Bacteria</taxon>
        <taxon>Pseudomonadati</taxon>
        <taxon>Campylobacterota</taxon>
        <taxon>Epsilonproteobacteria</taxon>
        <taxon>Campylobacterales</taxon>
        <taxon>Arcobacteraceae</taxon>
        <taxon>Malaciobacter</taxon>
    </lineage>
</organism>
<evidence type="ECO:0008006" key="4">
    <source>
        <dbReference type="Google" id="ProtNLM"/>
    </source>
</evidence>
<dbReference type="EMBL" id="NWVW01000010">
    <property type="protein sequence ID" value="PHO09504.1"/>
    <property type="molecule type" value="Genomic_DNA"/>
</dbReference>